<dbReference type="InterPro" id="IPR028082">
    <property type="entry name" value="Peripla_BP_I"/>
</dbReference>
<keyword evidence="3" id="KW-1133">Transmembrane helix</keyword>
<feature type="chain" id="PRO_5036451770" evidence="5">
    <location>
        <begin position="24"/>
        <end position="250"/>
    </location>
</feature>
<evidence type="ECO:0000256" key="2">
    <source>
        <dbReference type="ARBA" id="ARBA00022692"/>
    </source>
</evidence>
<protein>
    <submittedName>
        <fullName evidence="7">Glutamate receptor ionotropic, kainate 1</fullName>
    </submittedName>
</protein>
<keyword evidence="5" id="KW-0732">Signal</keyword>
<proteinExistence type="predicted"/>
<dbReference type="SUPFAM" id="SSF53822">
    <property type="entry name" value="Periplasmic binding protein-like I"/>
    <property type="match status" value="1"/>
</dbReference>
<dbReference type="Proteomes" id="UP000887116">
    <property type="component" value="Unassembled WGS sequence"/>
</dbReference>
<dbReference type="Pfam" id="PF01094">
    <property type="entry name" value="ANF_receptor"/>
    <property type="match status" value="1"/>
</dbReference>
<keyword evidence="8" id="KW-1185">Reference proteome</keyword>
<feature type="signal peptide" evidence="5">
    <location>
        <begin position="1"/>
        <end position="23"/>
    </location>
</feature>
<accession>A0A8X6HHQ4</accession>
<dbReference type="AlphaFoldDB" id="A0A8X6HHQ4"/>
<gene>
    <name evidence="7" type="primary">Grik1</name>
    <name evidence="7" type="ORF">TNCT_709811</name>
</gene>
<evidence type="ECO:0000256" key="4">
    <source>
        <dbReference type="ARBA" id="ARBA00023136"/>
    </source>
</evidence>
<keyword evidence="4" id="KW-0472">Membrane</keyword>
<feature type="domain" description="Receptor ligand binding region" evidence="6">
    <location>
        <begin position="45"/>
        <end position="248"/>
    </location>
</feature>
<dbReference type="GO" id="GO:0016020">
    <property type="term" value="C:membrane"/>
    <property type="evidence" value="ECO:0007669"/>
    <property type="project" value="UniProtKB-SubCell"/>
</dbReference>
<evidence type="ECO:0000256" key="1">
    <source>
        <dbReference type="ARBA" id="ARBA00004370"/>
    </source>
</evidence>
<keyword evidence="7" id="KW-0675">Receptor</keyword>
<evidence type="ECO:0000313" key="7">
    <source>
        <dbReference type="EMBL" id="GFQ86814.1"/>
    </source>
</evidence>
<dbReference type="InterPro" id="IPR001828">
    <property type="entry name" value="ANF_lig-bd_rcpt"/>
</dbReference>
<evidence type="ECO:0000259" key="6">
    <source>
        <dbReference type="Pfam" id="PF01094"/>
    </source>
</evidence>
<evidence type="ECO:0000256" key="3">
    <source>
        <dbReference type="ARBA" id="ARBA00022989"/>
    </source>
</evidence>
<evidence type="ECO:0000256" key="5">
    <source>
        <dbReference type="SAM" id="SignalP"/>
    </source>
</evidence>
<dbReference type="OrthoDB" id="6433472at2759"/>
<comment type="caution">
    <text evidence="7">The sequence shown here is derived from an EMBL/GenBank/DDBJ whole genome shotgun (WGS) entry which is preliminary data.</text>
</comment>
<keyword evidence="2" id="KW-0812">Transmembrane</keyword>
<comment type="subcellular location">
    <subcellularLocation>
        <location evidence="1">Membrane</location>
    </subcellularLocation>
</comment>
<evidence type="ECO:0000313" key="8">
    <source>
        <dbReference type="Proteomes" id="UP000887116"/>
    </source>
</evidence>
<organism evidence="7 8">
    <name type="scientific">Trichonephila clavata</name>
    <name type="common">Joro spider</name>
    <name type="synonym">Nephila clavata</name>
    <dbReference type="NCBI Taxonomy" id="2740835"/>
    <lineage>
        <taxon>Eukaryota</taxon>
        <taxon>Metazoa</taxon>
        <taxon>Ecdysozoa</taxon>
        <taxon>Arthropoda</taxon>
        <taxon>Chelicerata</taxon>
        <taxon>Arachnida</taxon>
        <taxon>Araneae</taxon>
        <taxon>Araneomorphae</taxon>
        <taxon>Entelegynae</taxon>
        <taxon>Araneoidea</taxon>
        <taxon>Nephilidae</taxon>
        <taxon>Trichonephila</taxon>
    </lineage>
</organism>
<feature type="non-terminal residue" evidence="7">
    <location>
        <position position="1"/>
    </location>
</feature>
<sequence length="250" mass="28817">MKEITAVMFKCFLLLSLLCFANSLPGVIRLGGLFDSGEIEQEHIFQIAADWVNEDNSILPNSVLKTYKEIHEPDNCFEVSKKVCKLLSYGLAGIFGPQSPMAAAHVQSISDALEVPHIETRWDYKLQRDDLSINIHPRASTLNQAYIDIVKKWGWQSFIIIYEENEGIIRLQDFLKETTASNWDIIVHKFEPGQPYRNLFRQIRSTFSKWPDKDICIILDVSKKHLRSVLKQAQQVEMMTVRNKYIVTSL</sequence>
<name>A0A8X6HHQ4_TRICU</name>
<reference evidence="7" key="1">
    <citation type="submission" date="2020-07" db="EMBL/GenBank/DDBJ databases">
        <title>Multicomponent nature underlies the extraordinary mechanical properties of spider dragline silk.</title>
        <authorList>
            <person name="Kono N."/>
            <person name="Nakamura H."/>
            <person name="Mori M."/>
            <person name="Yoshida Y."/>
            <person name="Ohtoshi R."/>
            <person name="Malay A.D."/>
            <person name="Moran D.A.P."/>
            <person name="Tomita M."/>
            <person name="Numata K."/>
            <person name="Arakawa K."/>
        </authorList>
    </citation>
    <scope>NUCLEOTIDE SEQUENCE</scope>
</reference>
<dbReference type="EMBL" id="BMAO01033073">
    <property type="protein sequence ID" value="GFQ86814.1"/>
    <property type="molecule type" value="Genomic_DNA"/>
</dbReference>
<dbReference type="Gene3D" id="3.40.50.2300">
    <property type="match status" value="2"/>
</dbReference>